<gene>
    <name evidence="1" type="ORF">SM436_15500</name>
</gene>
<keyword evidence="2" id="KW-1185">Reference proteome</keyword>
<proteinExistence type="predicted"/>
<evidence type="ECO:0000313" key="1">
    <source>
        <dbReference type="EMBL" id="MFA1555094.1"/>
    </source>
</evidence>
<comment type="caution">
    <text evidence="1">The sequence shown here is derived from an EMBL/GenBank/DDBJ whole genome shotgun (WGS) entry which is preliminary data.</text>
</comment>
<accession>A0ABV4QY79</accession>
<organism evidence="1 2">
    <name type="scientific">Actinomadura chokoriensis</name>
    <dbReference type="NCBI Taxonomy" id="454156"/>
    <lineage>
        <taxon>Bacteria</taxon>
        <taxon>Bacillati</taxon>
        <taxon>Actinomycetota</taxon>
        <taxon>Actinomycetes</taxon>
        <taxon>Streptosporangiales</taxon>
        <taxon>Thermomonosporaceae</taxon>
        <taxon>Actinomadura</taxon>
    </lineage>
</organism>
<evidence type="ECO:0000313" key="2">
    <source>
        <dbReference type="Proteomes" id="UP001569904"/>
    </source>
</evidence>
<dbReference type="EMBL" id="JAXCEH010000008">
    <property type="protein sequence ID" value="MFA1555094.1"/>
    <property type="molecule type" value="Genomic_DNA"/>
</dbReference>
<protein>
    <submittedName>
        <fullName evidence="1">Uncharacterized protein</fullName>
    </submittedName>
</protein>
<dbReference type="RefSeq" id="WP_371941789.1">
    <property type="nucleotide sequence ID" value="NZ_JAXCEH010000008.1"/>
</dbReference>
<name>A0ABV4QY79_9ACTN</name>
<dbReference type="Proteomes" id="UP001569904">
    <property type="component" value="Unassembled WGS sequence"/>
</dbReference>
<reference evidence="1 2" key="1">
    <citation type="submission" date="2023-11" db="EMBL/GenBank/DDBJ databases">
        <title>Actinomadura monticuli sp. nov., isolated from volcanic ash.</title>
        <authorList>
            <person name="Lee S.D."/>
            <person name="Yang H."/>
            <person name="Kim I.S."/>
        </authorList>
    </citation>
    <scope>NUCLEOTIDE SEQUENCE [LARGE SCALE GENOMIC DNA]</scope>
    <source>
        <strain evidence="1 2">DSM 45346</strain>
    </source>
</reference>
<sequence length="77" mass="7559">MVKLGRFGEVAAAERSAGHHEQLGGMALGAGDAGTADGAVIAAEVQVPAGGECFGRDSGRASPFGRGATWSCRAGSV</sequence>